<protein>
    <submittedName>
        <fullName evidence="2">Uncharacterized protein</fullName>
    </submittedName>
</protein>
<reference evidence="2" key="1">
    <citation type="journal article" date="2021" name="Proc. Natl. Acad. Sci. U.S.A.">
        <title>Three genomes in the algal genus Volvox reveal the fate of a haploid sex-determining region after a transition to homothallism.</title>
        <authorList>
            <person name="Yamamoto K."/>
            <person name="Hamaji T."/>
            <person name="Kawai-Toyooka H."/>
            <person name="Matsuzaki R."/>
            <person name="Takahashi F."/>
            <person name="Nishimura Y."/>
            <person name="Kawachi M."/>
            <person name="Noguchi H."/>
            <person name="Minakuchi Y."/>
            <person name="Umen J.G."/>
            <person name="Toyoda A."/>
            <person name="Nozaki H."/>
        </authorList>
    </citation>
    <scope>NUCLEOTIDE SEQUENCE</scope>
    <source>
        <strain evidence="2">NIES-3786</strain>
    </source>
</reference>
<organism evidence="2 3">
    <name type="scientific">Volvox reticuliferus</name>
    <dbReference type="NCBI Taxonomy" id="1737510"/>
    <lineage>
        <taxon>Eukaryota</taxon>
        <taxon>Viridiplantae</taxon>
        <taxon>Chlorophyta</taxon>
        <taxon>core chlorophytes</taxon>
        <taxon>Chlorophyceae</taxon>
        <taxon>CS clade</taxon>
        <taxon>Chlamydomonadales</taxon>
        <taxon>Volvocaceae</taxon>
        <taxon>Volvox</taxon>
    </lineage>
</organism>
<gene>
    <name evidence="2" type="ORF">Vretifemale_17153</name>
</gene>
<evidence type="ECO:0000313" key="3">
    <source>
        <dbReference type="Proteomes" id="UP000747110"/>
    </source>
</evidence>
<proteinExistence type="predicted"/>
<sequence>MRGLQKQLPGLGGQAFYKPLPRFISNSNNLENEVQTSYTYARPDADAAFLQLLSQNFLPSATKSSSSSRPVLANLPASADLLERAAQQKPTPQPLYDLPTFLTASYPQAGVRPRSPGYDWCSWARINLPQAETFYAAQERHLHQQQEEQLALLWQMDAHLQFPVSRQSLVRIAKLELAHLWNYQQQQQLLSRTLITGFDKGLHGSRGERSPREVAATPANGKGGENRMESSQQTKGHDRGTEGSDAVSFSETPPAGDNSPSAVAQAKVAARIVIEDEDDIFAAADRKAQARAEQGQHWKPEQQPQVLASQHVAVRDPLSALPPDVRLRLRELQRRAEAYSQKSGGPLVGVIRNVGEAFGQRVFYAKTVHGSESSGGIRNDSTAVSAAALQRVGVSSARGLRQHQMAGPADLQLTTSTYWTGHPFLSYTDNIMALAARETAARRTKAAEGPVGSFSSAAAVTSISAAQPRPAALAGISASRAPATPVLSLLLDHLKIKYLDVLHAWEVSARLSEAAEREDRVASQLRAEMIIQAGDMLPAALRDELALSWGQATAAFRHEVLAPMLHPVARGVTISASVAELAAVLQQTAQQTLVEPLDWNRAIQVLQEQTTRFTAVASKMGLADAAAIAASAAANTAAAAGDLRTAVRHTMAPLLAAAAARHQSVLSGQGDGAITATGKPNPATRSLGAVASSSKPVLGVMSPAADVLCFRETLVLDACSAFDDSSQSFRVSLEFDPERLASSEPALRGSWSARFLERLLAPQCELRKRRKRVPGGSMAGRARRSAVARSACMALIYPVDVERSFCRRSRIATLSTARYASREANRKLLLEHYTALLRVAAQAATGAAVMHVGPSVPAVQ</sequence>
<evidence type="ECO:0000256" key="1">
    <source>
        <dbReference type="SAM" id="MobiDB-lite"/>
    </source>
</evidence>
<accession>A0A8J4GXJ9</accession>
<dbReference type="EMBL" id="BNCP01000050">
    <property type="protein sequence ID" value="GIL89323.1"/>
    <property type="molecule type" value="Genomic_DNA"/>
</dbReference>
<dbReference type="AlphaFoldDB" id="A0A8J4GXJ9"/>
<feature type="compositionally biased region" description="Basic and acidic residues" evidence="1">
    <location>
        <begin position="201"/>
        <end position="212"/>
    </location>
</feature>
<name>A0A8J4GXJ9_9CHLO</name>
<keyword evidence="3" id="KW-1185">Reference proteome</keyword>
<dbReference type="OrthoDB" id="550219at2759"/>
<comment type="caution">
    <text evidence="2">The sequence shown here is derived from an EMBL/GenBank/DDBJ whole genome shotgun (WGS) entry which is preliminary data.</text>
</comment>
<evidence type="ECO:0000313" key="2">
    <source>
        <dbReference type="EMBL" id="GIL89323.1"/>
    </source>
</evidence>
<dbReference type="Proteomes" id="UP000747110">
    <property type="component" value="Unassembled WGS sequence"/>
</dbReference>
<feature type="region of interest" description="Disordered" evidence="1">
    <location>
        <begin position="201"/>
        <end position="263"/>
    </location>
</feature>